<dbReference type="Proteomes" id="UP000187203">
    <property type="component" value="Unassembled WGS sequence"/>
</dbReference>
<protein>
    <submittedName>
        <fullName evidence="3">Uncharacterized protein</fullName>
    </submittedName>
</protein>
<feature type="compositionally biased region" description="Polar residues" evidence="2">
    <location>
        <begin position="127"/>
        <end position="137"/>
    </location>
</feature>
<evidence type="ECO:0000313" key="3">
    <source>
        <dbReference type="EMBL" id="OMO80731.1"/>
    </source>
</evidence>
<dbReference type="AlphaFoldDB" id="A0A1R3IDZ0"/>
<evidence type="ECO:0000256" key="2">
    <source>
        <dbReference type="SAM" id="MobiDB-lite"/>
    </source>
</evidence>
<name>A0A1R3IDZ0_9ROSI</name>
<evidence type="ECO:0000313" key="4">
    <source>
        <dbReference type="Proteomes" id="UP000187203"/>
    </source>
</evidence>
<feature type="coiled-coil region" evidence="1">
    <location>
        <begin position="74"/>
        <end position="101"/>
    </location>
</feature>
<keyword evidence="1" id="KW-0175">Coiled coil</keyword>
<comment type="caution">
    <text evidence="3">The sequence shown here is derived from an EMBL/GenBank/DDBJ whole genome shotgun (WGS) entry which is preliminary data.</text>
</comment>
<dbReference type="EMBL" id="AWUE01018387">
    <property type="protein sequence ID" value="OMO80731.1"/>
    <property type="molecule type" value="Genomic_DNA"/>
</dbReference>
<sequence>MTELYLAEMSTLRLAPAVDGLLFAQVDFSKARAEGLGCCGEAEGRAIGGERENSSLEVKLHVAEKSAHLAHDRVGFLNSRLEALQSELDKERENHKNVVAAKDVEIGEPAVEAPGDSVNQGDHLIVEQQSSLPTVTE</sequence>
<evidence type="ECO:0000256" key="1">
    <source>
        <dbReference type="SAM" id="Coils"/>
    </source>
</evidence>
<feature type="region of interest" description="Disordered" evidence="2">
    <location>
        <begin position="107"/>
        <end position="137"/>
    </location>
</feature>
<organism evidence="3 4">
    <name type="scientific">Corchorus olitorius</name>
    <dbReference type="NCBI Taxonomy" id="93759"/>
    <lineage>
        <taxon>Eukaryota</taxon>
        <taxon>Viridiplantae</taxon>
        <taxon>Streptophyta</taxon>
        <taxon>Embryophyta</taxon>
        <taxon>Tracheophyta</taxon>
        <taxon>Spermatophyta</taxon>
        <taxon>Magnoliopsida</taxon>
        <taxon>eudicotyledons</taxon>
        <taxon>Gunneridae</taxon>
        <taxon>Pentapetalae</taxon>
        <taxon>rosids</taxon>
        <taxon>malvids</taxon>
        <taxon>Malvales</taxon>
        <taxon>Malvaceae</taxon>
        <taxon>Grewioideae</taxon>
        <taxon>Apeibeae</taxon>
        <taxon>Corchorus</taxon>
    </lineage>
</organism>
<proteinExistence type="predicted"/>
<reference evidence="4" key="1">
    <citation type="submission" date="2013-09" db="EMBL/GenBank/DDBJ databases">
        <title>Corchorus olitorius genome sequencing.</title>
        <authorList>
            <person name="Alam M."/>
            <person name="Haque M.S."/>
            <person name="Islam M.S."/>
            <person name="Emdad E.M."/>
            <person name="Islam M.M."/>
            <person name="Ahmed B."/>
            <person name="Halim A."/>
            <person name="Hossen Q.M.M."/>
            <person name="Hossain M.Z."/>
            <person name="Ahmed R."/>
            <person name="Khan M.M."/>
            <person name="Islam R."/>
            <person name="Rashid M.M."/>
            <person name="Khan S.A."/>
            <person name="Rahman M.S."/>
            <person name="Alam M."/>
            <person name="Yahiya A.S."/>
            <person name="Khan M.S."/>
            <person name="Azam M.S."/>
            <person name="Haque T."/>
            <person name="Lashkar M.Z.H."/>
            <person name="Akhand A.I."/>
            <person name="Morshed G."/>
            <person name="Roy S."/>
            <person name="Uddin K.S."/>
            <person name="Rabeya T."/>
            <person name="Hossain A.S."/>
            <person name="Chowdhury A."/>
            <person name="Snigdha A.R."/>
            <person name="Mortoza M.S."/>
            <person name="Matin S.A."/>
            <person name="Hoque S.M.E."/>
            <person name="Islam M.K."/>
            <person name="Roy D.K."/>
            <person name="Haider R."/>
            <person name="Moosa M.M."/>
            <person name="Elias S.M."/>
            <person name="Hasan A.M."/>
            <person name="Jahan S."/>
            <person name="Shafiuddin M."/>
            <person name="Mahmood N."/>
            <person name="Shommy N.S."/>
        </authorList>
    </citation>
    <scope>NUCLEOTIDE SEQUENCE [LARGE SCALE GENOMIC DNA]</scope>
    <source>
        <strain evidence="4">cv. O-4</strain>
    </source>
</reference>
<keyword evidence="4" id="KW-1185">Reference proteome</keyword>
<gene>
    <name evidence="3" type="ORF">COLO4_23963</name>
</gene>
<accession>A0A1R3IDZ0</accession>